<dbReference type="GO" id="GO:0008652">
    <property type="term" value="P:amino acid biosynthetic process"/>
    <property type="evidence" value="ECO:0007669"/>
    <property type="project" value="UniProtKB-KW"/>
</dbReference>
<proteinExistence type="inferred from homology"/>
<evidence type="ECO:0000313" key="15">
    <source>
        <dbReference type="Proteomes" id="UP000092605"/>
    </source>
</evidence>
<dbReference type="Gene3D" id="3.60.150.10">
    <property type="entry name" value="Chorismate synthase AroC"/>
    <property type="match status" value="1"/>
</dbReference>
<keyword evidence="7 11" id="KW-0274">FAD</keyword>
<feature type="binding site" evidence="11">
    <location>
        <begin position="129"/>
        <end position="131"/>
    </location>
    <ligand>
        <name>FMN</name>
        <dbReference type="ChEBI" id="CHEBI:58210"/>
    </ligand>
</feature>
<dbReference type="InterPro" id="IPR035904">
    <property type="entry name" value="Chorismate_synth_AroC_sf"/>
</dbReference>
<evidence type="ECO:0000256" key="2">
    <source>
        <dbReference type="ARBA" id="ARBA00008014"/>
    </source>
</evidence>
<evidence type="ECO:0000256" key="10">
    <source>
        <dbReference type="ARBA" id="ARBA00023239"/>
    </source>
</evidence>
<dbReference type="EC" id="4.2.3.5" evidence="3 11"/>
<evidence type="ECO:0000256" key="6">
    <source>
        <dbReference type="ARBA" id="ARBA00022643"/>
    </source>
</evidence>
<dbReference type="Proteomes" id="UP000323392">
    <property type="component" value="Unassembled WGS sequence"/>
</dbReference>
<dbReference type="CDD" id="cd07304">
    <property type="entry name" value="Chorismate_synthase"/>
    <property type="match status" value="1"/>
</dbReference>
<feature type="binding site" evidence="11">
    <location>
        <position position="46"/>
    </location>
    <ligand>
        <name>NADP(+)</name>
        <dbReference type="ChEBI" id="CHEBI:58349"/>
    </ligand>
</feature>
<dbReference type="PROSITE" id="PS00787">
    <property type="entry name" value="CHORISMATE_SYNTHASE_1"/>
    <property type="match status" value="1"/>
</dbReference>
<dbReference type="AlphaFoldDB" id="A0A150FR60"/>
<dbReference type="PATRIC" id="fig|1121328.3.peg.607"/>
<dbReference type="NCBIfam" id="NF003793">
    <property type="entry name" value="PRK05382.1"/>
    <property type="match status" value="1"/>
</dbReference>
<dbReference type="EMBL" id="FRBG01000018">
    <property type="protein sequence ID" value="SHL25386.1"/>
    <property type="molecule type" value="Genomic_DNA"/>
</dbReference>
<evidence type="ECO:0000256" key="1">
    <source>
        <dbReference type="ARBA" id="ARBA00005044"/>
    </source>
</evidence>
<evidence type="ECO:0000256" key="9">
    <source>
        <dbReference type="ARBA" id="ARBA00023141"/>
    </source>
</evidence>
<evidence type="ECO:0000256" key="12">
    <source>
        <dbReference type="RuleBase" id="RU000605"/>
    </source>
</evidence>
<dbReference type="Pfam" id="PF01264">
    <property type="entry name" value="Chorismate_synt"/>
    <property type="match status" value="1"/>
</dbReference>
<dbReference type="GO" id="GO:0004107">
    <property type="term" value="F:chorismate synthase activity"/>
    <property type="evidence" value="ECO:0007669"/>
    <property type="project" value="UniProtKB-UniRule"/>
</dbReference>
<reference evidence="13 15" key="1">
    <citation type="submission" date="2016-02" db="EMBL/GenBank/DDBJ databases">
        <title>Draft genome sequence for Clostridium paradoxum JW-YL-7.</title>
        <authorList>
            <person name="Utturkar S.M."/>
            <person name="Lancaster A."/>
            <person name="Poole F.L."/>
            <person name="Adams M.W."/>
            <person name="Brown S.D."/>
        </authorList>
    </citation>
    <scope>NUCLEOTIDE SEQUENCE [LARGE SCALE GENOMIC DNA]</scope>
    <source>
        <strain evidence="13 15">JW-YL-7</strain>
    </source>
</reference>
<keyword evidence="16" id="KW-1185">Reference proteome</keyword>
<keyword evidence="8 11" id="KW-0521">NADP</keyword>
<dbReference type="GO" id="GO:0010181">
    <property type="term" value="F:FMN binding"/>
    <property type="evidence" value="ECO:0007669"/>
    <property type="project" value="TreeGrafter"/>
</dbReference>
<dbReference type="EMBL" id="LSFY01000001">
    <property type="protein sequence ID" value="KXZ39530.1"/>
    <property type="molecule type" value="Genomic_DNA"/>
</dbReference>
<dbReference type="PANTHER" id="PTHR21085:SF0">
    <property type="entry name" value="CHORISMATE SYNTHASE"/>
    <property type="match status" value="1"/>
</dbReference>
<dbReference type="InterPro" id="IPR020541">
    <property type="entry name" value="Chorismate_synthase_CS"/>
</dbReference>
<comment type="caution">
    <text evidence="13">The sequence shown here is derived from an EMBL/GenBank/DDBJ whole genome shotgun (WGS) entry which is preliminary data.</text>
</comment>
<evidence type="ECO:0000313" key="16">
    <source>
        <dbReference type="Proteomes" id="UP000323392"/>
    </source>
</evidence>
<evidence type="ECO:0000313" key="14">
    <source>
        <dbReference type="EMBL" id="SHL25386.1"/>
    </source>
</evidence>
<gene>
    <name evidence="11" type="primary">aroC</name>
    <name evidence="13" type="ORF">JWYL7_0605</name>
    <name evidence="14" type="ORF">SAMN05661008_01755</name>
</gene>
<dbReference type="RefSeq" id="WP_066068877.1">
    <property type="nucleotide sequence ID" value="NZ_FRBG01000018.1"/>
</dbReference>
<dbReference type="GO" id="GO:0009073">
    <property type="term" value="P:aromatic amino acid family biosynthetic process"/>
    <property type="evidence" value="ECO:0007669"/>
    <property type="project" value="UniProtKB-KW"/>
</dbReference>
<protein>
    <recommendedName>
        <fullName evidence="3 11">Chorismate synthase</fullName>
        <shortName evidence="11">CS</shortName>
        <ecNumber evidence="3 11">4.2.3.5</ecNumber>
    </recommendedName>
    <alternativeName>
        <fullName evidence="11">5-enolpyruvylshikimate-3-phosphate phospholyase</fullName>
    </alternativeName>
</protein>
<name>A0A150FR60_CLOPD</name>
<dbReference type="InterPro" id="IPR000453">
    <property type="entry name" value="Chorismate_synth"/>
</dbReference>
<keyword evidence="9 11" id="KW-0057">Aromatic amino acid biosynthesis</keyword>
<feature type="binding site" evidence="11">
    <location>
        <begin position="308"/>
        <end position="312"/>
    </location>
    <ligand>
        <name>FMN</name>
        <dbReference type="ChEBI" id="CHEBI:58210"/>
    </ligand>
</feature>
<keyword evidence="6 11" id="KW-0288">FMN</keyword>
<dbReference type="GO" id="GO:0009423">
    <property type="term" value="P:chorismate biosynthetic process"/>
    <property type="evidence" value="ECO:0007669"/>
    <property type="project" value="UniProtKB-UniRule"/>
</dbReference>
<dbReference type="Proteomes" id="UP000092605">
    <property type="component" value="Unassembled WGS sequence"/>
</dbReference>
<feature type="binding site" evidence="11">
    <location>
        <position position="334"/>
    </location>
    <ligand>
        <name>FMN</name>
        <dbReference type="ChEBI" id="CHEBI:58210"/>
    </ligand>
</feature>
<dbReference type="FunFam" id="3.60.150.10:FF:000002">
    <property type="entry name" value="Chorismate synthase"/>
    <property type="match status" value="1"/>
</dbReference>
<dbReference type="UniPathway" id="UPA00053">
    <property type="reaction ID" value="UER00090"/>
</dbReference>
<keyword evidence="5 11" id="KW-0285">Flavoprotein</keyword>
<dbReference type="PANTHER" id="PTHR21085">
    <property type="entry name" value="CHORISMATE SYNTHASE"/>
    <property type="match status" value="1"/>
</dbReference>
<comment type="similarity">
    <text evidence="2 11 12">Belongs to the chorismate synthase family.</text>
</comment>
<dbReference type="STRING" id="1121328.JWYL7_0605"/>
<evidence type="ECO:0000256" key="7">
    <source>
        <dbReference type="ARBA" id="ARBA00022827"/>
    </source>
</evidence>
<dbReference type="PIRSF" id="PIRSF001456">
    <property type="entry name" value="Chorismate_synth"/>
    <property type="match status" value="1"/>
</dbReference>
<sequence>MIRYLTSGESHGQCLTAIIEGMPANLKINIENINKELKKRQLGYGRGDRMKIENDRAIILSGVRGNITLGSPIAIQIQNKDFDNWKEYMNPIGDIDLESKKVTKARPGHADLVGALKYNFEDIRNVLERSSARETAARVAIGAICKEFLSNFNIKFTSHVVGIGQYELDKNYDFKYISDNVENSSVRCVDKFYEQKFIDEINKAKENRDTLGGIIEIRIQNIPLGVGSYVHYDKKLDANLALELMSIQGIKGVEFGLGFKLGKVFGSKAQDQIYYSKEKGIYRNTNNLGGIEGGMSTGEEIIIRCVMKPIPTLYTPLNSIDINTLENYKASVERSDNCAVPAASVVAENVCAFVIAKFFMYKFGNDNMDDILSNYENYLERLKEKGWIKNLKST</sequence>
<dbReference type="SUPFAM" id="SSF103263">
    <property type="entry name" value="Chorismate synthase, AroC"/>
    <property type="match status" value="1"/>
</dbReference>
<accession>A0A150FR60</accession>
<feature type="binding site" evidence="11">
    <location>
        <position position="40"/>
    </location>
    <ligand>
        <name>NADP(+)</name>
        <dbReference type="ChEBI" id="CHEBI:58349"/>
    </ligand>
</feature>
<keyword evidence="4 11" id="KW-0028">Amino-acid biosynthesis</keyword>
<reference evidence="14 16" key="2">
    <citation type="submission" date="2016-11" db="EMBL/GenBank/DDBJ databases">
        <authorList>
            <person name="Varghese N."/>
            <person name="Submissions S."/>
        </authorList>
    </citation>
    <scope>NUCLEOTIDE SEQUENCE [LARGE SCALE GENOMIC DNA]</scope>
    <source>
        <strain evidence="14 16">DSM 7308</strain>
    </source>
</reference>
<dbReference type="GO" id="GO:0005829">
    <property type="term" value="C:cytosol"/>
    <property type="evidence" value="ECO:0007669"/>
    <property type="project" value="TreeGrafter"/>
</dbReference>
<dbReference type="NCBIfam" id="TIGR00033">
    <property type="entry name" value="aroC"/>
    <property type="match status" value="1"/>
</dbReference>
<comment type="function">
    <text evidence="11">Catalyzes the anti-1,4-elimination of the C-3 phosphate and the C-6 proR hydrogen from 5-enolpyruvylshikimate-3-phosphate (EPSP) to yield chorismate, which is the branch point compound that serves as the starting substrate for the three terminal pathways of aromatic amino acid biosynthesis. This reaction introduces a second double bond into the aromatic ring system.</text>
</comment>
<evidence type="ECO:0000256" key="5">
    <source>
        <dbReference type="ARBA" id="ARBA00022630"/>
    </source>
</evidence>
<dbReference type="HAMAP" id="MF_00300">
    <property type="entry name" value="Chorismate_synth"/>
    <property type="match status" value="1"/>
</dbReference>
<evidence type="ECO:0000256" key="3">
    <source>
        <dbReference type="ARBA" id="ARBA00013036"/>
    </source>
</evidence>
<evidence type="ECO:0000313" key="13">
    <source>
        <dbReference type="EMBL" id="KXZ39530.1"/>
    </source>
</evidence>
<evidence type="ECO:0000256" key="8">
    <source>
        <dbReference type="ARBA" id="ARBA00022857"/>
    </source>
</evidence>
<comment type="cofactor">
    <cofactor evidence="11 12">
        <name>FMNH2</name>
        <dbReference type="ChEBI" id="CHEBI:57618"/>
    </cofactor>
    <text evidence="11 12">Reduced FMN (FMNH(2)).</text>
</comment>
<feature type="binding site" evidence="11">
    <location>
        <position position="293"/>
    </location>
    <ligand>
        <name>FMN</name>
        <dbReference type="ChEBI" id="CHEBI:58210"/>
    </ligand>
</feature>
<organism evidence="13 15">
    <name type="scientific">Alkalithermobacter thermoalcaliphilus JW-YL-7 = DSM 7308</name>
    <dbReference type="NCBI Taxonomy" id="1121328"/>
    <lineage>
        <taxon>Bacteria</taxon>
        <taxon>Bacillati</taxon>
        <taxon>Bacillota</taxon>
        <taxon>Clostridia</taxon>
        <taxon>Peptostreptococcales</taxon>
        <taxon>Tepidibacteraceae</taxon>
        <taxon>Alkalithermobacter</taxon>
    </lineage>
</organism>
<evidence type="ECO:0000256" key="4">
    <source>
        <dbReference type="ARBA" id="ARBA00022605"/>
    </source>
</evidence>
<comment type="catalytic activity">
    <reaction evidence="11 12">
        <text>5-O-(1-carboxyvinyl)-3-phosphoshikimate = chorismate + phosphate</text>
        <dbReference type="Rhea" id="RHEA:21020"/>
        <dbReference type="ChEBI" id="CHEBI:29748"/>
        <dbReference type="ChEBI" id="CHEBI:43474"/>
        <dbReference type="ChEBI" id="CHEBI:57701"/>
        <dbReference type="EC" id="4.2.3.5"/>
    </reaction>
</comment>
<comment type="subunit">
    <text evidence="11">Homotetramer.</text>
</comment>
<feature type="binding site" evidence="11">
    <location>
        <begin position="248"/>
        <end position="249"/>
    </location>
    <ligand>
        <name>FMN</name>
        <dbReference type="ChEBI" id="CHEBI:58210"/>
    </ligand>
</feature>
<dbReference type="PROSITE" id="PS00788">
    <property type="entry name" value="CHORISMATE_SYNTHASE_2"/>
    <property type="match status" value="1"/>
</dbReference>
<evidence type="ECO:0000256" key="11">
    <source>
        <dbReference type="HAMAP-Rule" id="MF_00300"/>
    </source>
</evidence>
<keyword evidence="10 11" id="KW-0456">Lyase</keyword>
<comment type="pathway">
    <text evidence="1 11 12">Metabolic intermediate biosynthesis; chorismate biosynthesis; chorismate from D-erythrose 4-phosphate and phosphoenolpyruvate: step 7/7.</text>
</comment>